<keyword evidence="6" id="KW-1185">Reference proteome</keyword>
<dbReference type="EMBL" id="JAWDGP010007450">
    <property type="protein sequence ID" value="KAK3717906.1"/>
    <property type="molecule type" value="Genomic_DNA"/>
</dbReference>
<feature type="region of interest" description="Disordered" evidence="1">
    <location>
        <begin position="884"/>
        <end position="917"/>
    </location>
</feature>
<dbReference type="InterPro" id="IPR046523">
    <property type="entry name" value="UTP20_dom"/>
</dbReference>
<dbReference type="Gene3D" id="1.25.10.10">
    <property type="entry name" value="Leucine-rich Repeat Variant"/>
    <property type="match status" value="3"/>
</dbReference>
<dbReference type="GO" id="GO:0030686">
    <property type="term" value="C:90S preribosome"/>
    <property type="evidence" value="ECO:0007669"/>
    <property type="project" value="TreeGrafter"/>
</dbReference>
<dbReference type="InterPro" id="IPR011430">
    <property type="entry name" value="UTP20_N"/>
</dbReference>
<feature type="compositionally biased region" description="Polar residues" evidence="1">
    <location>
        <begin position="1743"/>
        <end position="1756"/>
    </location>
</feature>
<gene>
    <name evidence="5" type="ORF">RRG08_053106</name>
</gene>
<name>A0AAE0XW17_9GAST</name>
<feature type="region of interest" description="Disordered" evidence="1">
    <location>
        <begin position="2768"/>
        <end position="2799"/>
    </location>
</feature>
<dbReference type="InterPro" id="IPR052575">
    <property type="entry name" value="SSU_processome_comp_20"/>
</dbReference>
<feature type="compositionally biased region" description="Low complexity" evidence="1">
    <location>
        <begin position="2554"/>
        <end position="2563"/>
    </location>
</feature>
<dbReference type="Pfam" id="PF23099">
    <property type="entry name" value="UTP20_C"/>
    <property type="match status" value="1"/>
</dbReference>
<dbReference type="Pfam" id="PF20416">
    <property type="entry name" value="UTP20"/>
    <property type="match status" value="1"/>
</dbReference>
<evidence type="ECO:0000256" key="1">
    <source>
        <dbReference type="SAM" id="MobiDB-lite"/>
    </source>
</evidence>
<dbReference type="InterPro" id="IPR016024">
    <property type="entry name" value="ARM-type_fold"/>
</dbReference>
<feature type="domain" description="U3 small nucleolar RNA-associated protein 20 N-terminal" evidence="2">
    <location>
        <begin position="936"/>
        <end position="1561"/>
    </location>
</feature>
<feature type="region of interest" description="Disordered" evidence="1">
    <location>
        <begin position="1727"/>
        <end position="1805"/>
    </location>
</feature>
<dbReference type="GO" id="GO:0032040">
    <property type="term" value="C:small-subunit processome"/>
    <property type="evidence" value="ECO:0007669"/>
    <property type="project" value="TreeGrafter"/>
</dbReference>
<dbReference type="PANTHER" id="PTHR17695:SF11">
    <property type="entry name" value="SMALL SUBUNIT PROCESSOME COMPONENT 20 HOMOLOG"/>
    <property type="match status" value="1"/>
</dbReference>
<dbReference type="Proteomes" id="UP001283361">
    <property type="component" value="Unassembled WGS sequence"/>
</dbReference>
<evidence type="ECO:0000259" key="3">
    <source>
        <dbReference type="Pfam" id="PF20416"/>
    </source>
</evidence>
<feature type="region of interest" description="Disordered" evidence="1">
    <location>
        <begin position="2554"/>
        <end position="2592"/>
    </location>
</feature>
<protein>
    <recommendedName>
        <fullName evidence="7">Small subunit processome component 20 homolog</fullName>
    </recommendedName>
</protein>
<dbReference type="SUPFAM" id="SSF48371">
    <property type="entry name" value="ARM repeat"/>
    <property type="match status" value="3"/>
</dbReference>
<dbReference type="Pfam" id="PF07539">
    <property type="entry name" value="UTP20_N"/>
    <property type="match status" value="1"/>
</dbReference>
<dbReference type="InterPro" id="IPR011989">
    <property type="entry name" value="ARM-like"/>
</dbReference>
<comment type="caution">
    <text evidence="5">The sequence shown here is derived from an EMBL/GenBank/DDBJ whole genome shotgun (WGS) entry which is preliminary data.</text>
</comment>
<dbReference type="PANTHER" id="PTHR17695">
    <property type="entry name" value="SMALL SUBUNIT PROCESSOME COMPONENT 20 HOMOLOG"/>
    <property type="match status" value="1"/>
</dbReference>
<reference evidence="5" key="1">
    <citation type="journal article" date="2023" name="G3 (Bethesda)">
        <title>A reference genome for the long-term kleptoplast-retaining sea slug Elysia crispata morphotype clarki.</title>
        <authorList>
            <person name="Eastman K.E."/>
            <person name="Pendleton A.L."/>
            <person name="Shaikh M.A."/>
            <person name="Suttiyut T."/>
            <person name="Ogas R."/>
            <person name="Tomko P."/>
            <person name="Gavelis G."/>
            <person name="Widhalm J.R."/>
            <person name="Wisecaver J.H."/>
        </authorList>
    </citation>
    <scope>NUCLEOTIDE SEQUENCE</scope>
    <source>
        <strain evidence="5">ECLA1</strain>
    </source>
</reference>
<feature type="compositionally biased region" description="Acidic residues" evidence="1">
    <location>
        <begin position="1771"/>
        <end position="1790"/>
    </location>
</feature>
<feature type="domain" description="U3 small nucleolar RNA-associated protein 20" evidence="3">
    <location>
        <begin position="1853"/>
        <end position="2069"/>
    </location>
</feature>
<evidence type="ECO:0000313" key="6">
    <source>
        <dbReference type="Proteomes" id="UP001283361"/>
    </source>
</evidence>
<feature type="domain" description="U3 small nucleolar RNA-associated protein 20 C-terminal" evidence="4">
    <location>
        <begin position="2428"/>
        <end position="2786"/>
    </location>
</feature>
<dbReference type="InterPro" id="IPR057525">
    <property type="entry name" value="UTP20_C"/>
</dbReference>
<feature type="compositionally biased region" description="Basic residues" evidence="1">
    <location>
        <begin position="2768"/>
        <end position="2798"/>
    </location>
</feature>
<feature type="compositionally biased region" description="Acidic residues" evidence="1">
    <location>
        <begin position="896"/>
        <end position="915"/>
    </location>
</feature>
<evidence type="ECO:0000313" key="5">
    <source>
        <dbReference type="EMBL" id="KAK3717906.1"/>
    </source>
</evidence>
<evidence type="ECO:0008006" key="7">
    <source>
        <dbReference type="Google" id="ProtNLM"/>
    </source>
</evidence>
<proteinExistence type="predicted"/>
<sequence>MGKSSKHKAENVHHFLSFSERISNVNIDVIHRIRRVDDETEGTYFGEALAKWTELDLTDHFCNFRKEISGQVQTYEQLVHHKEDIFASLKRHLCVRESMALTALLDLLVQLAKDLQQDFVLHFQDFFKLLTQLLTLRAQDADAMEQTFQALASLFRVLWRFLIKDFQEVFGYYSHLLNASQKDYIKVFAAESCAYLLRKVKKQDELLTFLFGLLKNSPELTDGIGLLLFEMVKGVKNHFHTISDQVFPLLLQKLGPWQPSGKKQSPLPRQQVEEATTVCLQECAEHIDKENSRRLWEILLDCINSVNQACRDHYEEAKSKETKYGVGLQTHLCRLLRITTVLINHKAGAVVWDGKLVATALCSVTSTAGVEQEVLTALSSLLETSQEALPVETVVRIMTSVFSAPFCFKDLKTFAMSCLDMPFFEKDILPRMLDPIWVELSKEQGNHSEVMTFLIEVVLHKTGSPITGEDLGLLKLYPLDRSWSKTKHSNGVAVYVESQIPEILGKKELTLPDLTTLWGCVVCLPHLSIANSMNICAKVWNHLLKNMKNEKESKMVNESLSMLNQVLKSMIFIAQEKQLVSLPVKCEDVFKILKFQSCHPSSLQLVDFYLSFQGSKNLLAEELLQEIYPLLEQNLISESHNVRLLSCHILSLFSFNLKDYGDDIVRESAFKVMWRAEQMEPTVHNYRDKLIHLRKMEYDFAAKCLPDGISAKACLLFVLGNKFWNFKLLWEPLGGIVTSYALAMDTKEFWDTVLVQLSRAADECEKDLTQVKIPQEFNFQEHQNEGKEFLSRDVFSLFKSYWAEALDDGRAPDFLNFRIQLWKTLKKFPEKCVLRSDDLCQLYLQFLSKEFITADEDAQSFQNILQPLNERNTGALEKMDTELAEPNKTCGKEDDAREEDDYKSDDNDGNDEDADVSVLTNGIEGRAGRMKKKSRVQSLLVHLDVFAQFKKQRAMFNLQSVQDTFFDFLKHRNPSIQKAAFDCIMTYKSPHLLPYRENFYRLLDDKTFKSEITLFSVDEENSQVKTEDRDGLLPVLMRILYGKMHGKTGNDTAGKANSNIRRTIVFGFLSGCQPQELRYFLELLFQPCMRFVTDDPVKMVEETRTTLDLSKMIPLKRIKGILNTLQTVSKRWGYRLGEFSHCVLHMLLGLATLLDTTLAQRHMVVTGAIKLLKSLRHTAINRITQFCETFEDLDYSRNELEAIFQAIVWPHAEKLVFEGVHHPTPLLKLLLFWSQHERYLPLLGHQQKVGASKPVTPLGCVLDLLNAPTVSKVVVAAVLEILANIVKDEEAEEEGDVNKMEPLPEPFVFTASESDDLHPKDVLLLPHVPKLLRYLKNSLCKISLSAKDKKGTSMVELKILAKMSRLVTAPEDCRTLCDLLVPYLGRGTVLTQEIEENTLVSLTNLMQHTDETSVFIKSVAQLFSIIERRESRNLLCNLFTTICENDETMKKIAALTEKLNTWDKRRAEEPDYLVRLEAFTEVNAVVTKPEELHINVLLPIIYNSCHFINAIDDLSIRDNSTNCLVKIVERLANSSSEKNVFTAVLEQTLVPQVKLGIRHKSEAVRHEFLAVLQSLVVNCKNHPLFEGLADLCDKDPEADFFENIRHIQIHKRSRALRRLYKHLKDHKFRASIHMSYVVPLIYTFVTDSSYSKHANVQDAAIDLLGAVCRQLSWPYYLQMLRFYLKLLTRKSDLQRQIIRIIVALLDAFHFDLRNSTYKVRTAPKVLHKPQTDADAEKEENKNVAGNTAEESSNLEESQVALESQDDPQPQEGDEEEFPPDLAGEEEEEAMEVVGEGPDGKGENADDRKVICSELAATRIHKMISVSLIPQLHRVITQRTKSDDEHKLVKSKYPEDEEILRVPIALALIKLLQSLPKGTLEYTLPGILLKICNFLRSRSRDVRTTARETLEKVALSLGCRYIPFIIKEMKAVLTRGYQLHVLSFTVHHLLKSLAEVLQPGDLDPALSSIQDVFYAELFGHVAEEKEVEAIRAKYFEAKFIKGYDAYGILARCISAEQLDRLILPVRNVLETTYSQRTANKAETLLQKVAVGLSSNPSIPLDAMMVFIHSLTTTLVEHATQEQNSKAETNTELSVQPGPLKKMPESCLLLEEAAPRGGIKPKANKKTNLHLLIEFGLQLLYTWLKKESLTATEHLHLQMLDPLVPTMKYLLTDVHVKTSANAMRCLSWLLHFPLPSLKKNIKRIAEGMFLVLQNYAGASTAKGGNQELITMCFKAVTVLVRDVSYYQITEQQLQVLLTYCEEDLYSHARQSTAFSLVRAILSRKLDIPQLHQVMDRLFEMSITASAPNVRLQSRQVLLHYLMNYPLGKNLKKNLQFYIDHLEYEMDDGRRSAVEMMIAMFAAFPSKILNNHCPRFFTALAMASFNDDDPGCRKLISVAIKSLIGKVDLKRRKALFTNVISWMKSDDLRVRAMGCQVCGMFVEVEGGKFQFYIPEVLPLLQQQMEPGRYNVEEEDEGEDPSKTEQRDICLLSVLNLALKIVRELGIVREAKFADDLEQIWDHVASHLLYPHIHVRLAASQLLGMMLSAWEPAQVMHQHQQQQQQQQSSLKNGCAEMDDESTSAQKGNESKEGHCILTKNPPKAIKKLASSICQQLKSPSLDDALATQAVKILLYLARLAEASGDLDNLIWLAKRVIKEANMEVVNNVKLTIRRNHLFKWVAAVGVSLQPDSVELVLPVVLPAMQRELVDQSQDQELKNLAQEVTDLLKKQVGVDIFTSAFALSQKKRFDKKEVRKRQLAEEAVTNPDIAARKKIRHNLKKRETRKRKLAEKKPHKRVKKNKLSILNIKVDEDD</sequence>
<evidence type="ECO:0000259" key="2">
    <source>
        <dbReference type="Pfam" id="PF07539"/>
    </source>
</evidence>
<organism evidence="5 6">
    <name type="scientific">Elysia crispata</name>
    <name type="common">lettuce slug</name>
    <dbReference type="NCBI Taxonomy" id="231223"/>
    <lineage>
        <taxon>Eukaryota</taxon>
        <taxon>Metazoa</taxon>
        <taxon>Spiralia</taxon>
        <taxon>Lophotrochozoa</taxon>
        <taxon>Mollusca</taxon>
        <taxon>Gastropoda</taxon>
        <taxon>Heterobranchia</taxon>
        <taxon>Euthyneura</taxon>
        <taxon>Panpulmonata</taxon>
        <taxon>Sacoglossa</taxon>
        <taxon>Placobranchoidea</taxon>
        <taxon>Plakobranchidae</taxon>
        <taxon>Elysia</taxon>
    </lineage>
</organism>
<evidence type="ECO:0000259" key="4">
    <source>
        <dbReference type="Pfam" id="PF23099"/>
    </source>
</evidence>
<accession>A0AAE0XW17</accession>